<dbReference type="EMBL" id="JABELV010000164">
    <property type="protein sequence ID" value="KAG7528862.1"/>
    <property type="molecule type" value="Genomic_DNA"/>
</dbReference>
<dbReference type="Pfam" id="PF04082">
    <property type="entry name" value="Fungal_trans"/>
    <property type="match status" value="1"/>
</dbReference>
<comment type="caution">
    <text evidence="9">The sequence shown here is derived from an EMBL/GenBank/DDBJ whole genome shotgun (WGS) entry which is preliminary data.</text>
</comment>
<keyword evidence="6" id="KW-0539">Nucleus</keyword>
<dbReference type="PANTHER" id="PTHR31313">
    <property type="entry name" value="TY1 ENHANCER ACTIVATOR"/>
    <property type="match status" value="1"/>
</dbReference>
<evidence type="ECO:0000313" key="9">
    <source>
        <dbReference type="EMBL" id="KAG7528862.1"/>
    </source>
</evidence>
<keyword evidence="1" id="KW-0479">Metal-binding</keyword>
<accession>A0A8K0JHD8</accession>
<evidence type="ECO:0000313" key="10">
    <source>
        <dbReference type="Proteomes" id="UP000812966"/>
    </source>
</evidence>
<dbReference type="InterPro" id="IPR007219">
    <property type="entry name" value="XnlR_reg_dom"/>
</dbReference>
<keyword evidence="3" id="KW-0805">Transcription regulation</keyword>
<dbReference type="GO" id="GO:0003677">
    <property type="term" value="F:DNA binding"/>
    <property type="evidence" value="ECO:0007669"/>
    <property type="project" value="UniProtKB-KW"/>
</dbReference>
<dbReference type="Proteomes" id="UP000812966">
    <property type="component" value="Unassembled WGS sequence"/>
</dbReference>
<reference evidence="9" key="1">
    <citation type="submission" date="2020-04" db="EMBL/GenBank/DDBJ databases">
        <title>Analysis of mating type loci in Filobasidium floriforme.</title>
        <authorList>
            <person name="Nowrousian M."/>
        </authorList>
    </citation>
    <scope>NUCLEOTIDE SEQUENCE</scope>
    <source>
        <strain evidence="9">CBS 6242</strain>
    </source>
</reference>
<organism evidence="9 10">
    <name type="scientific">Filobasidium floriforme</name>
    <dbReference type="NCBI Taxonomy" id="5210"/>
    <lineage>
        <taxon>Eukaryota</taxon>
        <taxon>Fungi</taxon>
        <taxon>Dikarya</taxon>
        <taxon>Basidiomycota</taxon>
        <taxon>Agaricomycotina</taxon>
        <taxon>Tremellomycetes</taxon>
        <taxon>Filobasidiales</taxon>
        <taxon>Filobasidiaceae</taxon>
        <taxon>Filobasidium</taxon>
    </lineage>
</organism>
<feature type="domain" description="Xylanolytic transcriptional activator regulatory" evidence="8">
    <location>
        <begin position="7"/>
        <end position="156"/>
    </location>
</feature>
<evidence type="ECO:0000256" key="2">
    <source>
        <dbReference type="ARBA" id="ARBA00022833"/>
    </source>
</evidence>
<feature type="region of interest" description="Disordered" evidence="7">
    <location>
        <begin position="534"/>
        <end position="579"/>
    </location>
</feature>
<evidence type="ECO:0000256" key="6">
    <source>
        <dbReference type="ARBA" id="ARBA00023242"/>
    </source>
</evidence>
<name>A0A8K0JHD8_9TREE</name>
<dbReference type="PANTHER" id="PTHR31313:SF81">
    <property type="entry name" value="TY1 ENHANCER ACTIVATOR"/>
    <property type="match status" value="1"/>
</dbReference>
<dbReference type="AlphaFoldDB" id="A0A8K0JHD8"/>
<keyword evidence="2" id="KW-0862">Zinc</keyword>
<keyword evidence="4" id="KW-0238">DNA-binding</keyword>
<dbReference type="InterPro" id="IPR051615">
    <property type="entry name" value="Transcr_Regulatory_Elem"/>
</dbReference>
<protein>
    <recommendedName>
        <fullName evidence="8">Xylanolytic transcriptional activator regulatory domain-containing protein</fullName>
    </recommendedName>
</protein>
<evidence type="ECO:0000256" key="3">
    <source>
        <dbReference type="ARBA" id="ARBA00023015"/>
    </source>
</evidence>
<dbReference type="GO" id="GO:0006351">
    <property type="term" value="P:DNA-templated transcription"/>
    <property type="evidence" value="ECO:0007669"/>
    <property type="project" value="InterPro"/>
</dbReference>
<proteinExistence type="predicted"/>
<sequence>MRTEGMNPSVATVQALAHLASHHNLMAEHNLGWLQIGMAVRCGLTLGLNVDPALLVRSGRLTEVQARDRNVTYWMTFVQEGLWAPYIGRPVNWPAHTTTPPSIDTNLDQLPWVAPSGRLALDSQPGMISSAFVETVKLMAIGDKILNTLYGITADLVALSRSGAISDISLSLSTWLEALPPALKLNSHSIRSALPHILTMHISWASFMIMLHKPFYRPLVNLPTTGNGEQPASNHNAMLAQCDRAAVQIGSLLQTWHKLHDLRFAPPCILESCFTAGTTHLLAYTCARTQRKQLEALARAKECTRLMETMAASWPAAQQKHELLEQLTAQYIAKNPPEISSEERDEGLKGHADPPVVDLAESFGTVNPYGSVEEPETGSIAPSAATPIQQIRSPAHPRQETGPSQPYYLPDQSFQLPYSMPMAAFPTGYTPPIGTGTIEPSVFQFGDNEANPPFIQPPPGLARWNVSALAPPTVAAPMSSLPQDPSTSSSWMPPADLADFDINSFETPEWDVDTLAMLDPALWINDGSYQVVQQQEQIQPSHNSDQQRQGHQQQYQQPQQCLQQSYQQQQSTASYQQYR</sequence>
<gene>
    <name evidence="9" type="ORF">FFLO_05895</name>
</gene>
<evidence type="ECO:0000256" key="1">
    <source>
        <dbReference type="ARBA" id="ARBA00022723"/>
    </source>
</evidence>
<evidence type="ECO:0000256" key="7">
    <source>
        <dbReference type="SAM" id="MobiDB-lite"/>
    </source>
</evidence>
<keyword evidence="5" id="KW-0804">Transcription</keyword>
<keyword evidence="10" id="KW-1185">Reference proteome</keyword>
<dbReference type="GO" id="GO:0008270">
    <property type="term" value="F:zinc ion binding"/>
    <property type="evidence" value="ECO:0007669"/>
    <property type="project" value="InterPro"/>
</dbReference>
<evidence type="ECO:0000256" key="5">
    <source>
        <dbReference type="ARBA" id="ARBA00023163"/>
    </source>
</evidence>
<dbReference type="CDD" id="cd12148">
    <property type="entry name" value="fungal_TF_MHR"/>
    <property type="match status" value="1"/>
</dbReference>
<feature type="region of interest" description="Disordered" evidence="7">
    <location>
        <begin position="336"/>
        <end position="355"/>
    </location>
</feature>
<evidence type="ECO:0000259" key="8">
    <source>
        <dbReference type="Pfam" id="PF04082"/>
    </source>
</evidence>
<evidence type="ECO:0000256" key="4">
    <source>
        <dbReference type="ARBA" id="ARBA00023125"/>
    </source>
</evidence>